<comment type="subcellular location">
    <subcellularLocation>
        <location evidence="1">Nucleus</location>
    </subcellularLocation>
</comment>
<keyword evidence="2" id="KW-0677">Repeat</keyword>
<organism evidence="9 10">
    <name type="scientific">Trapa natans</name>
    <name type="common">Water chestnut</name>
    <dbReference type="NCBI Taxonomy" id="22666"/>
    <lineage>
        <taxon>Eukaryota</taxon>
        <taxon>Viridiplantae</taxon>
        <taxon>Streptophyta</taxon>
        <taxon>Embryophyta</taxon>
        <taxon>Tracheophyta</taxon>
        <taxon>Spermatophyta</taxon>
        <taxon>Magnoliopsida</taxon>
        <taxon>eudicotyledons</taxon>
        <taxon>Gunneridae</taxon>
        <taxon>Pentapetalae</taxon>
        <taxon>rosids</taxon>
        <taxon>malvids</taxon>
        <taxon>Myrtales</taxon>
        <taxon>Lythraceae</taxon>
        <taxon>Trapa</taxon>
    </lineage>
</organism>
<evidence type="ECO:0000256" key="7">
    <source>
        <dbReference type="SAM" id="MobiDB-lite"/>
    </source>
</evidence>
<reference evidence="9 10" key="1">
    <citation type="journal article" date="2023" name="Hortic Res">
        <title>Pangenome of water caltrop reveals structural variations and asymmetric subgenome divergence after allopolyploidization.</title>
        <authorList>
            <person name="Zhang X."/>
            <person name="Chen Y."/>
            <person name="Wang L."/>
            <person name="Yuan Y."/>
            <person name="Fang M."/>
            <person name="Shi L."/>
            <person name="Lu R."/>
            <person name="Comes H.P."/>
            <person name="Ma Y."/>
            <person name="Chen Y."/>
            <person name="Huang G."/>
            <person name="Zhou Y."/>
            <person name="Zheng Z."/>
            <person name="Qiu Y."/>
        </authorList>
    </citation>
    <scope>NUCLEOTIDE SEQUENCE [LARGE SCALE GENOMIC DNA]</scope>
    <source>
        <strain evidence="9">F231</strain>
    </source>
</reference>
<evidence type="ECO:0000256" key="6">
    <source>
        <dbReference type="ARBA" id="ARBA00023242"/>
    </source>
</evidence>
<evidence type="ECO:0000313" key="9">
    <source>
        <dbReference type="EMBL" id="KAK4782354.1"/>
    </source>
</evidence>
<keyword evidence="3" id="KW-0805">Transcription regulation</keyword>
<feature type="compositionally biased region" description="Low complexity" evidence="7">
    <location>
        <begin position="532"/>
        <end position="544"/>
    </location>
</feature>
<keyword evidence="4" id="KW-0238">DNA-binding</keyword>
<name>A0AAN7LDP1_TRANT</name>
<dbReference type="InterPro" id="IPR003657">
    <property type="entry name" value="WRKY_dom"/>
</dbReference>
<evidence type="ECO:0000256" key="3">
    <source>
        <dbReference type="ARBA" id="ARBA00023015"/>
    </source>
</evidence>
<evidence type="ECO:0000256" key="2">
    <source>
        <dbReference type="ARBA" id="ARBA00022737"/>
    </source>
</evidence>
<feature type="region of interest" description="Disordered" evidence="7">
    <location>
        <begin position="175"/>
        <end position="208"/>
    </location>
</feature>
<dbReference type="PROSITE" id="PS50811">
    <property type="entry name" value="WRKY"/>
    <property type="match status" value="2"/>
</dbReference>
<dbReference type="AlphaFoldDB" id="A0AAN7LDP1"/>
<feature type="region of interest" description="Disordered" evidence="7">
    <location>
        <begin position="252"/>
        <end position="322"/>
    </location>
</feature>
<dbReference type="SUPFAM" id="SSF118290">
    <property type="entry name" value="WRKY DNA-binding domain"/>
    <property type="match status" value="2"/>
</dbReference>
<dbReference type="FunFam" id="2.20.25.80:FF:000006">
    <property type="entry name" value="WRKY transcription factor"/>
    <property type="match status" value="1"/>
</dbReference>
<proteinExistence type="predicted"/>
<sequence length="674" mass="72481">MDDNAAIMGDWMPPSPSPRSFFSAIMGDDSDSRSIPGSLQNEAQVSFLKDESGTGNTHIKDCTSSDHLMELDQFSDLGSSSRGGLMERIAARSGFNAPKLNTQGIRPNDVLNSEGGGSQPFLMLSPGLSPTSLLESPVFLSNSLVQPSPTTGKFPLDPSGSIGSSRPVSDGILHGRKENNPFEDNNSSSFSFRPVAKSSPSLFGSEPGVTQAFPQQVFPGAEVSTQSDTSLQLHNAEQPKLYTLTDFSMPSMEKISGNNNSIGTGTVPPDQRTLDNPVSGAGDSPLFDEPQDEEGDQKDDGDQTNGGGGSSPSEDGYSWRKYGQKQVKGSEYTRSYYKCTHLNCQVQKKVERSHEGHIIQIIYKGNHNHPKPPANHQGVAGGPDMQEQVMAQGGTSGNQGWGSSMAKTSAPDWKQESFEMASLHPGRSGFCNQNNTTNLQAQNRPQFEPGDAVEVSSTFSNEEGEDDQANGSDPIGYDAEEDESESKRRSYYKCTSAGCVVRKHVERASHDLKSVITTYEGKHNHDVPTARNSSQGNSSGPGQNKPMASGGQPRVRQPELPAQAVNGIPRFNGSFGLPGRPQQLSHHDFSFALNNAPPGLGNFKMSELGNAMNGNMPMLPIHPFLAAQHQQQQGQVNDIGLPKTEPVTDPGLNLQNSSSMYQQLLSRLPLGPQM</sequence>
<dbReference type="EMBL" id="JAXQNO010000016">
    <property type="protein sequence ID" value="KAK4782354.1"/>
    <property type="molecule type" value="Genomic_DNA"/>
</dbReference>
<dbReference type="SMART" id="SM00774">
    <property type="entry name" value="WRKY"/>
    <property type="match status" value="2"/>
</dbReference>
<feature type="compositionally biased region" description="Polar residues" evidence="7">
    <location>
        <begin position="182"/>
        <end position="191"/>
    </location>
</feature>
<feature type="compositionally biased region" description="Acidic residues" evidence="7">
    <location>
        <begin position="289"/>
        <end position="299"/>
    </location>
</feature>
<accession>A0AAN7LDP1</accession>
<dbReference type="GO" id="GO:0005634">
    <property type="term" value="C:nucleus"/>
    <property type="evidence" value="ECO:0007669"/>
    <property type="project" value="UniProtKB-SubCell"/>
</dbReference>
<dbReference type="PANTHER" id="PTHR31221">
    <property type="entry name" value="WRKY TRANSCRIPTION FACTOR PROTEIN 1-RELATED"/>
    <property type="match status" value="1"/>
</dbReference>
<keyword evidence="10" id="KW-1185">Reference proteome</keyword>
<feature type="compositionally biased region" description="Low complexity" evidence="7">
    <location>
        <begin position="432"/>
        <end position="443"/>
    </location>
</feature>
<dbReference type="GO" id="GO:0043565">
    <property type="term" value="F:sequence-specific DNA binding"/>
    <property type="evidence" value="ECO:0007669"/>
    <property type="project" value="InterPro"/>
</dbReference>
<dbReference type="GO" id="GO:0003700">
    <property type="term" value="F:DNA-binding transcription factor activity"/>
    <property type="evidence" value="ECO:0007669"/>
    <property type="project" value="InterPro"/>
</dbReference>
<feature type="domain" description="WRKY" evidence="8">
    <location>
        <begin position="489"/>
        <end position="528"/>
    </location>
</feature>
<feature type="domain" description="WRKY" evidence="8">
    <location>
        <begin position="308"/>
        <end position="372"/>
    </location>
</feature>
<dbReference type="PANTHER" id="PTHR31221:SF360">
    <property type="entry name" value="WRKY DOMAIN-CONTAINING PROTEIN"/>
    <property type="match status" value="1"/>
</dbReference>
<evidence type="ECO:0000256" key="4">
    <source>
        <dbReference type="ARBA" id="ARBA00023125"/>
    </source>
</evidence>
<evidence type="ECO:0000256" key="5">
    <source>
        <dbReference type="ARBA" id="ARBA00023163"/>
    </source>
</evidence>
<comment type="caution">
    <text evidence="9">The sequence shown here is derived from an EMBL/GenBank/DDBJ whole genome shotgun (WGS) entry which is preliminary data.</text>
</comment>
<gene>
    <name evidence="9" type="ORF">SAY86_016456</name>
</gene>
<feature type="region of interest" description="Disordered" evidence="7">
    <location>
        <begin position="518"/>
        <end position="556"/>
    </location>
</feature>
<dbReference type="Proteomes" id="UP001346149">
    <property type="component" value="Unassembled WGS sequence"/>
</dbReference>
<dbReference type="InterPro" id="IPR044810">
    <property type="entry name" value="WRKY_plant"/>
</dbReference>
<feature type="region of interest" description="Disordered" evidence="7">
    <location>
        <begin position="424"/>
        <end position="489"/>
    </location>
</feature>
<dbReference type="Pfam" id="PF03106">
    <property type="entry name" value="WRKY"/>
    <property type="match status" value="2"/>
</dbReference>
<evidence type="ECO:0000259" key="8">
    <source>
        <dbReference type="PROSITE" id="PS50811"/>
    </source>
</evidence>
<dbReference type="InterPro" id="IPR036576">
    <property type="entry name" value="WRKY_dom_sf"/>
</dbReference>
<feature type="region of interest" description="Disordered" evidence="7">
    <location>
        <begin position="391"/>
        <end position="411"/>
    </location>
</feature>
<keyword evidence="6" id="KW-0539">Nucleus</keyword>
<evidence type="ECO:0000256" key="1">
    <source>
        <dbReference type="ARBA" id="ARBA00004123"/>
    </source>
</evidence>
<dbReference type="Gene3D" id="2.20.25.80">
    <property type="entry name" value="WRKY domain"/>
    <property type="match status" value="2"/>
</dbReference>
<keyword evidence="5" id="KW-0804">Transcription</keyword>
<protein>
    <recommendedName>
        <fullName evidence="8">WRKY domain-containing protein</fullName>
    </recommendedName>
</protein>
<evidence type="ECO:0000313" key="10">
    <source>
        <dbReference type="Proteomes" id="UP001346149"/>
    </source>
</evidence>